<evidence type="ECO:0000313" key="3">
    <source>
        <dbReference type="Proteomes" id="UP000185746"/>
    </source>
</evidence>
<reference evidence="2 3" key="1">
    <citation type="submission" date="2016-09" db="EMBL/GenBank/DDBJ databases">
        <title>Complete genome sequence of the Lysinibacillus sphaericus LMG 22257, a specie of Bacillus with ureolytic activity that can effectively biodeposit calcium carbonate.</title>
        <authorList>
            <person name="Yan W."/>
        </authorList>
    </citation>
    <scope>NUCLEOTIDE SEQUENCE [LARGE SCALE GENOMIC DNA]</scope>
    <source>
        <strain evidence="2 3">LMG 22257</strain>
    </source>
</reference>
<dbReference type="AlphaFoldDB" id="A0A1D8JIW6"/>
<protein>
    <submittedName>
        <fullName evidence="2">Pyridine nucleotide-disulfide oxidoreductase</fullName>
    </submittedName>
</protein>
<dbReference type="EMBL" id="CP017560">
    <property type="protein sequence ID" value="AOV08652.1"/>
    <property type="molecule type" value="Genomic_DNA"/>
</dbReference>
<dbReference type="Proteomes" id="UP000185746">
    <property type="component" value="Chromosome"/>
</dbReference>
<gene>
    <name evidence="2" type="ORF">BI350_14645</name>
</gene>
<dbReference type="KEGG" id="surl:BI350_14645"/>
<evidence type="ECO:0000313" key="2">
    <source>
        <dbReference type="EMBL" id="AOV08652.1"/>
    </source>
</evidence>
<evidence type="ECO:0000259" key="1">
    <source>
        <dbReference type="Pfam" id="PF04324"/>
    </source>
</evidence>
<sequence>MSNLFCNYVKGGVGPVEKTIICRCEDVSLEDIETTANTYNCSAREVKLRTRAGMGYCGGRTCRPAVDAVLEHVTGEKAGHTIPLKVQPPVRPVTLSVLGGNRNDD</sequence>
<dbReference type="InterPro" id="IPR007419">
    <property type="entry name" value="BFD-like_2Fe2S-bd_dom"/>
</dbReference>
<dbReference type="Gene3D" id="1.10.10.1100">
    <property type="entry name" value="BFD-like [2Fe-2S]-binding domain"/>
    <property type="match status" value="1"/>
</dbReference>
<dbReference type="Pfam" id="PF04324">
    <property type="entry name" value="Fer2_BFD"/>
    <property type="match status" value="1"/>
</dbReference>
<name>A0A1D8JIW6_9BACL</name>
<feature type="domain" description="BFD-like [2Fe-2S]-binding" evidence="1">
    <location>
        <begin position="20"/>
        <end position="71"/>
    </location>
</feature>
<accession>A0A1D8JIW6</accession>
<keyword evidence="3" id="KW-1185">Reference proteome</keyword>
<organism evidence="2 3">
    <name type="scientific">Sporosarcina ureilytica</name>
    <dbReference type="NCBI Taxonomy" id="298596"/>
    <lineage>
        <taxon>Bacteria</taxon>
        <taxon>Bacillati</taxon>
        <taxon>Bacillota</taxon>
        <taxon>Bacilli</taxon>
        <taxon>Bacillales</taxon>
        <taxon>Caryophanaceae</taxon>
        <taxon>Sporosarcina</taxon>
    </lineage>
</organism>
<proteinExistence type="predicted"/>
<dbReference type="InterPro" id="IPR041854">
    <property type="entry name" value="BFD-like_2Fe2S-bd_dom_sf"/>
</dbReference>